<protein>
    <submittedName>
        <fullName evidence="1">Uncharacterized protein</fullName>
    </submittedName>
</protein>
<keyword evidence="2" id="KW-1185">Reference proteome</keyword>
<evidence type="ECO:0000313" key="2">
    <source>
        <dbReference type="Proteomes" id="UP000828390"/>
    </source>
</evidence>
<comment type="caution">
    <text evidence="1">The sequence shown here is derived from an EMBL/GenBank/DDBJ whole genome shotgun (WGS) entry which is preliminary data.</text>
</comment>
<sequence>MHIILCTAPLHRDDLIWQLTRDKTPYSAGNLKTSGRKGQWELITTGRKGELEVPYNGWELLKGEIQELLYQIAKGAGMVSPVQIQRVTDVTLFVRAVCRSQPGAAEGLADIVSLLYMVIQRRHDLSGTDLLLGSLSRHPDMRRFVTTFVKNDVRSLICKIVPIERHLENMDLYIGNQRVVYFNQNGCQSFGLLIEN</sequence>
<reference evidence="1" key="2">
    <citation type="submission" date="2020-11" db="EMBL/GenBank/DDBJ databases">
        <authorList>
            <person name="McCartney M.A."/>
            <person name="Auch B."/>
            <person name="Kono T."/>
            <person name="Mallez S."/>
            <person name="Becker A."/>
            <person name="Gohl D.M."/>
            <person name="Silverstein K.A.T."/>
            <person name="Koren S."/>
            <person name="Bechman K.B."/>
            <person name="Herman A."/>
            <person name="Abrahante J.E."/>
            <person name="Garbe J."/>
        </authorList>
    </citation>
    <scope>NUCLEOTIDE SEQUENCE</scope>
    <source>
        <strain evidence="1">Duluth1</strain>
        <tissue evidence="1">Whole animal</tissue>
    </source>
</reference>
<accession>A0A9D4FNF1</accession>
<organism evidence="1 2">
    <name type="scientific">Dreissena polymorpha</name>
    <name type="common">Zebra mussel</name>
    <name type="synonym">Mytilus polymorpha</name>
    <dbReference type="NCBI Taxonomy" id="45954"/>
    <lineage>
        <taxon>Eukaryota</taxon>
        <taxon>Metazoa</taxon>
        <taxon>Spiralia</taxon>
        <taxon>Lophotrochozoa</taxon>
        <taxon>Mollusca</taxon>
        <taxon>Bivalvia</taxon>
        <taxon>Autobranchia</taxon>
        <taxon>Heteroconchia</taxon>
        <taxon>Euheterodonta</taxon>
        <taxon>Imparidentia</taxon>
        <taxon>Neoheterodontei</taxon>
        <taxon>Myida</taxon>
        <taxon>Dreissenoidea</taxon>
        <taxon>Dreissenidae</taxon>
        <taxon>Dreissena</taxon>
    </lineage>
</organism>
<dbReference type="Proteomes" id="UP000828390">
    <property type="component" value="Unassembled WGS sequence"/>
</dbReference>
<name>A0A9D4FNF1_DREPO</name>
<dbReference type="AlphaFoldDB" id="A0A9D4FNF1"/>
<proteinExistence type="predicted"/>
<dbReference type="EMBL" id="JAIWYP010000007">
    <property type="protein sequence ID" value="KAH3799961.1"/>
    <property type="molecule type" value="Genomic_DNA"/>
</dbReference>
<evidence type="ECO:0000313" key="1">
    <source>
        <dbReference type="EMBL" id="KAH3799961.1"/>
    </source>
</evidence>
<reference evidence="1" key="1">
    <citation type="journal article" date="2019" name="bioRxiv">
        <title>The Genome of the Zebra Mussel, Dreissena polymorpha: A Resource for Invasive Species Research.</title>
        <authorList>
            <person name="McCartney M.A."/>
            <person name="Auch B."/>
            <person name="Kono T."/>
            <person name="Mallez S."/>
            <person name="Zhang Y."/>
            <person name="Obille A."/>
            <person name="Becker A."/>
            <person name="Abrahante J.E."/>
            <person name="Garbe J."/>
            <person name="Badalamenti J.P."/>
            <person name="Herman A."/>
            <person name="Mangelson H."/>
            <person name="Liachko I."/>
            <person name="Sullivan S."/>
            <person name="Sone E.D."/>
            <person name="Koren S."/>
            <person name="Silverstein K.A.T."/>
            <person name="Beckman K.B."/>
            <person name="Gohl D.M."/>
        </authorList>
    </citation>
    <scope>NUCLEOTIDE SEQUENCE</scope>
    <source>
        <strain evidence="1">Duluth1</strain>
        <tissue evidence="1">Whole animal</tissue>
    </source>
</reference>
<gene>
    <name evidence="1" type="ORF">DPMN_153585</name>
</gene>